<name>A0ABS3ZBG8_9GAMM</name>
<gene>
    <name evidence="2" type="primary">amrA</name>
    <name evidence="2" type="ORF">H9C73_09860</name>
</gene>
<dbReference type="PANTHER" id="PTHR13016:SF0">
    <property type="entry name" value="AMME SYNDROME CANDIDATE GENE 1 PROTEIN"/>
    <property type="match status" value="1"/>
</dbReference>
<evidence type="ECO:0000313" key="3">
    <source>
        <dbReference type="Proteomes" id="UP000810171"/>
    </source>
</evidence>
<sequence length="195" mass="21156">MSAIEASHCKRILGLARQAIATALAGKPVSGIDTSSGSDGLLDERLACFVTLESEGRLRGCIGSLQPNRRLAEEIVHNAIQAALHDPRFLPLSPDEPVRIQVSVLSPLEPLAFASEAELLEQLRPGRDGLLISQGIAQSTFLPDVWRHFGAPQAFLQALKQKGGMRLEETDASTLRAWRYTTRCCEEASEKPVGC</sequence>
<proteinExistence type="predicted"/>
<evidence type="ECO:0000259" key="1">
    <source>
        <dbReference type="PROSITE" id="PS51112"/>
    </source>
</evidence>
<dbReference type="NCBIfam" id="TIGR00296">
    <property type="entry name" value="TIGR00296 family protein"/>
    <property type="match status" value="1"/>
</dbReference>
<dbReference type="InterPro" id="IPR027485">
    <property type="entry name" value="AMMECR1_N"/>
</dbReference>
<accession>A0ABS3ZBG8</accession>
<dbReference type="Proteomes" id="UP000810171">
    <property type="component" value="Unassembled WGS sequence"/>
</dbReference>
<protein>
    <submittedName>
        <fullName evidence="2">AmmeMemoRadiSam system protein A</fullName>
    </submittedName>
</protein>
<dbReference type="InterPro" id="IPR027623">
    <property type="entry name" value="AmmeMemoSam_A"/>
</dbReference>
<dbReference type="InterPro" id="IPR023473">
    <property type="entry name" value="AMMECR1"/>
</dbReference>
<dbReference type="InterPro" id="IPR002733">
    <property type="entry name" value="AMMECR1_domain"/>
</dbReference>
<feature type="domain" description="AMMECR1" evidence="1">
    <location>
        <begin position="7"/>
        <end position="195"/>
    </location>
</feature>
<dbReference type="Pfam" id="PF01871">
    <property type="entry name" value="AMMECR1"/>
    <property type="match status" value="1"/>
</dbReference>
<comment type="caution">
    <text evidence="2">The sequence shown here is derived from an EMBL/GenBank/DDBJ whole genome shotgun (WGS) entry which is preliminary data.</text>
</comment>
<dbReference type="PROSITE" id="PS51112">
    <property type="entry name" value="AMMECR1"/>
    <property type="match status" value="1"/>
</dbReference>
<dbReference type="SUPFAM" id="SSF143447">
    <property type="entry name" value="AMMECR1-like"/>
    <property type="match status" value="1"/>
</dbReference>
<dbReference type="NCBIfam" id="TIGR04335">
    <property type="entry name" value="AmmeMemoSam_A"/>
    <property type="match status" value="1"/>
</dbReference>
<evidence type="ECO:0000313" key="2">
    <source>
        <dbReference type="EMBL" id="MBP0049045.1"/>
    </source>
</evidence>
<dbReference type="EMBL" id="JACVEW010000013">
    <property type="protein sequence ID" value="MBP0049045.1"/>
    <property type="molecule type" value="Genomic_DNA"/>
</dbReference>
<organism evidence="2 3">
    <name type="scientific">Marinobacterium alkalitolerans</name>
    <dbReference type="NCBI Taxonomy" id="1542925"/>
    <lineage>
        <taxon>Bacteria</taxon>
        <taxon>Pseudomonadati</taxon>
        <taxon>Pseudomonadota</taxon>
        <taxon>Gammaproteobacteria</taxon>
        <taxon>Oceanospirillales</taxon>
        <taxon>Oceanospirillaceae</taxon>
        <taxon>Marinobacterium</taxon>
    </lineage>
</organism>
<dbReference type="InterPro" id="IPR036071">
    <property type="entry name" value="AMMECR1_dom_sf"/>
</dbReference>
<dbReference type="Gene3D" id="3.30.1490.150">
    <property type="entry name" value="Hypothetical protein ph0010, domain 2"/>
    <property type="match status" value="1"/>
</dbReference>
<dbReference type="PANTHER" id="PTHR13016">
    <property type="entry name" value="AMMECR1 HOMOLOG"/>
    <property type="match status" value="1"/>
</dbReference>
<reference evidence="2 3" key="1">
    <citation type="submission" date="2020-09" db="EMBL/GenBank/DDBJ databases">
        <authorList>
            <person name="Tanuku N.R.S."/>
        </authorList>
    </citation>
    <scope>NUCLEOTIDE SEQUENCE [LARGE SCALE GENOMIC DNA]</scope>
    <source>
        <strain evidence="2 3">AK62</strain>
    </source>
</reference>
<keyword evidence="3" id="KW-1185">Reference proteome</keyword>
<dbReference type="RefSeq" id="WP_209287659.1">
    <property type="nucleotide sequence ID" value="NZ_JACVEW010000013.1"/>
</dbReference>
<dbReference type="Gene3D" id="3.30.700.20">
    <property type="entry name" value="Hypothetical protein ph0010, domain 1"/>
    <property type="match status" value="1"/>
</dbReference>